<keyword evidence="3" id="KW-1185">Reference proteome</keyword>
<feature type="compositionally biased region" description="Acidic residues" evidence="1">
    <location>
        <begin position="25"/>
        <end position="46"/>
    </location>
</feature>
<feature type="compositionally biased region" description="Polar residues" evidence="1">
    <location>
        <begin position="1"/>
        <end position="16"/>
    </location>
</feature>
<accession>A0A8T0FEJ6</accession>
<name>A0A8T0FEJ6_ARGBR</name>
<sequence length="82" mass="9549">MQSTASYNSVSESMLTDNLLPDVQDAAESEDYIDYDPEESIDEDFIDDHHRRQPSTSRTVANSKFYPALKSKFMKKRRRKKS</sequence>
<dbReference type="AlphaFoldDB" id="A0A8T0FEJ6"/>
<evidence type="ECO:0000256" key="1">
    <source>
        <dbReference type="SAM" id="MobiDB-lite"/>
    </source>
</evidence>
<organism evidence="2 3">
    <name type="scientific">Argiope bruennichi</name>
    <name type="common">Wasp spider</name>
    <name type="synonym">Aranea bruennichi</name>
    <dbReference type="NCBI Taxonomy" id="94029"/>
    <lineage>
        <taxon>Eukaryota</taxon>
        <taxon>Metazoa</taxon>
        <taxon>Ecdysozoa</taxon>
        <taxon>Arthropoda</taxon>
        <taxon>Chelicerata</taxon>
        <taxon>Arachnida</taxon>
        <taxon>Araneae</taxon>
        <taxon>Araneomorphae</taxon>
        <taxon>Entelegynae</taxon>
        <taxon>Araneoidea</taxon>
        <taxon>Araneidae</taxon>
        <taxon>Argiope</taxon>
    </lineage>
</organism>
<reference evidence="2" key="1">
    <citation type="journal article" date="2020" name="bioRxiv">
        <title>Chromosome-level reference genome of the European wasp spider Argiope bruennichi: a resource for studies on range expansion and evolutionary adaptation.</title>
        <authorList>
            <person name="Sheffer M.M."/>
            <person name="Hoppe A."/>
            <person name="Krehenwinkel H."/>
            <person name="Uhl G."/>
            <person name="Kuss A.W."/>
            <person name="Jensen L."/>
            <person name="Jensen C."/>
            <person name="Gillespie R.G."/>
            <person name="Hoff K.J."/>
            <person name="Prost S."/>
        </authorList>
    </citation>
    <scope>NUCLEOTIDE SEQUENCE</scope>
</reference>
<proteinExistence type="predicted"/>
<evidence type="ECO:0000313" key="2">
    <source>
        <dbReference type="EMBL" id="KAF8789381.1"/>
    </source>
</evidence>
<evidence type="ECO:0000313" key="3">
    <source>
        <dbReference type="Proteomes" id="UP000807504"/>
    </source>
</evidence>
<dbReference type="Proteomes" id="UP000807504">
    <property type="component" value="Unassembled WGS sequence"/>
</dbReference>
<dbReference type="EMBL" id="JABXBU010000012">
    <property type="protein sequence ID" value="KAF8789381.1"/>
    <property type="molecule type" value="Genomic_DNA"/>
</dbReference>
<reference evidence="2" key="2">
    <citation type="submission" date="2020-06" db="EMBL/GenBank/DDBJ databases">
        <authorList>
            <person name="Sheffer M."/>
        </authorList>
    </citation>
    <scope>NUCLEOTIDE SEQUENCE</scope>
</reference>
<protein>
    <submittedName>
        <fullName evidence="2">Uncharacterized protein</fullName>
    </submittedName>
</protein>
<comment type="caution">
    <text evidence="2">The sequence shown here is derived from an EMBL/GenBank/DDBJ whole genome shotgun (WGS) entry which is preliminary data.</text>
</comment>
<feature type="region of interest" description="Disordered" evidence="1">
    <location>
        <begin position="1"/>
        <end position="62"/>
    </location>
</feature>
<gene>
    <name evidence="2" type="ORF">HNY73_007321</name>
</gene>